<accession>A0ABS7R1Z1</accession>
<evidence type="ECO:0000313" key="2">
    <source>
        <dbReference type="EMBL" id="MBY8888934.1"/>
    </source>
</evidence>
<dbReference type="InterPro" id="IPR040964">
    <property type="entry name" value="SBD"/>
</dbReference>
<protein>
    <submittedName>
        <fullName evidence="2">SMI1/KNR4 family protein</fullName>
    </submittedName>
</protein>
<dbReference type="EMBL" id="JAINVZ010000032">
    <property type="protein sequence ID" value="MBY8888934.1"/>
    <property type="molecule type" value="Genomic_DNA"/>
</dbReference>
<organism evidence="2 3">
    <name type="scientific">Streptantibioticus parmotrematis</name>
    <dbReference type="NCBI Taxonomy" id="2873249"/>
    <lineage>
        <taxon>Bacteria</taxon>
        <taxon>Bacillati</taxon>
        <taxon>Actinomycetota</taxon>
        <taxon>Actinomycetes</taxon>
        <taxon>Kitasatosporales</taxon>
        <taxon>Streptomycetaceae</taxon>
        <taxon>Streptantibioticus</taxon>
    </lineage>
</organism>
<keyword evidence="3" id="KW-1185">Reference proteome</keyword>
<dbReference type="SUPFAM" id="SSF49785">
    <property type="entry name" value="Galactose-binding domain-like"/>
    <property type="match status" value="1"/>
</dbReference>
<dbReference type="SUPFAM" id="SSF160631">
    <property type="entry name" value="SMI1/KNR4-like"/>
    <property type="match status" value="1"/>
</dbReference>
<comment type="caution">
    <text evidence="2">The sequence shown here is derived from an EMBL/GenBank/DDBJ whole genome shotgun (WGS) entry which is preliminary data.</text>
</comment>
<dbReference type="InterPro" id="IPR037883">
    <property type="entry name" value="Knr4/Smi1-like_sf"/>
</dbReference>
<dbReference type="SMART" id="SM00860">
    <property type="entry name" value="SMI1_KNR4"/>
    <property type="match status" value="1"/>
</dbReference>
<dbReference type="InterPro" id="IPR018958">
    <property type="entry name" value="Knr4/Smi1-like_dom"/>
</dbReference>
<evidence type="ECO:0000259" key="1">
    <source>
        <dbReference type="SMART" id="SM00860"/>
    </source>
</evidence>
<feature type="domain" description="Knr4/Smi1-like" evidence="1">
    <location>
        <begin position="382"/>
        <end position="504"/>
    </location>
</feature>
<dbReference type="InterPro" id="IPR008979">
    <property type="entry name" value="Galactose-bd-like_sf"/>
</dbReference>
<dbReference type="Gene3D" id="3.40.1580.10">
    <property type="entry name" value="SMI1/KNR4-like"/>
    <property type="match status" value="1"/>
</dbReference>
<evidence type="ECO:0000313" key="3">
    <source>
        <dbReference type="Proteomes" id="UP001198565"/>
    </source>
</evidence>
<sequence>MEYDAERILVFRTAQRDDGAQGWRAAPRLRIALAHGEQAPLVGLGWRTLDGAEAAIGFERDMQGFHGYRRATDGMPAEYRGVLERCEEFRDDAAHRFRTQRSRGAEWRDGPDLRLLLEDGDACAERLDWCDRAGEAGALSLRVALSEPHAASEVTRGVGTIRAHHEFRAAGEVADNLLDGLPNKWLGDWADGAWLEFDLVRPAAIRYYLLTTANDCPDRDPTDWALKGSHDGWQWNRLDLRGGQVFTRRHEERGFTVAEGDGTAYRHYRIDFTANAGADHVQLRRVRLFETPPLTTYQGFFGCLRQADGIPSGLRGSPIPRASRPTAAGIRTAELQRPLPRTVSDWHGYLSEYSADIIRVAAGDELSGVGKRRGAGWLGYEGASEERLAGAEARLGTRLPPSYRSFLGASDGFLHLGPFMREMRATRTVTWLRGSAPEFSHSMDGKDSRVLERALLISAEGDAQHWLLDPGDVSQDGEWAAYIWASWYPGLGERYSSFAELVAAERARFERQAGYEGRGVRPEGANELVAQGRDQVRRGLPEQALASFERAAVKGSGAGLYLKTLLGAFLDLRSAHHDIRDDVLGRKHVVETIGADQLRAEAVPLYLRRVVENQGPMVALPQLAVLEGLVPELALMAGESAAEWIARAAAHVPPALPETPVFQQALDQARVLAGRGAGDAAWAVIEAALPHWHSFNPHRVVPVILLTDPLLRNVVTPRRARLAVTLPRATGRTA</sequence>
<dbReference type="Proteomes" id="UP001198565">
    <property type="component" value="Unassembled WGS sequence"/>
</dbReference>
<name>A0ABS7R1Z1_9ACTN</name>
<dbReference type="Pfam" id="PF17882">
    <property type="entry name" value="SBD"/>
    <property type="match status" value="1"/>
</dbReference>
<reference evidence="2 3" key="1">
    <citation type="submission" date="2021-08" db="EMBL/GenBank/DDBJ databases">
        <title>Streptomyces sp. PTM05 isolated from lichen.</title>
        <authorList>
            <person name="Somphong A."/>
            <person name="Phongsopitanun W."/>
            <person name="Tanasupawat S."/>
        </authorList>
    </citation>
    <scope>NUCLEOTIDE SEQUENCE [LARGE SCALE GENOMIC DNA]</scope>
    <source>
        <strain evidence="2 3">Ptm05</strain>
    </source>
</reference>
<proteinExistence type="predicted"/>
<dbReference type="Pfam" id="PF09346">
    <property type="entry name" value="SMI1_KNR4"/>
    <property type="match status" value="1"/>
</dbReference>
<dbReference type="Gene3D" id="2.60.120.260">
    <property type="entry name" value="Galactose-binding domain-like"/>
    <property type="match status" value="1"/>
</dbReference>
<gene>
    <name evidence="2" type="ORF">K7472_29405</name>
</gene>